<reference evidence="1 2" key="1">
    <citation type="journal article" date="2016" name="Sci. Rep.">
        <title>Metabolic traits of an uncultured archaeal lineage -MSBL1- from brine pools of the Red Sea.</title>
        <authorList>
            <person name="Mwirichia R."/>
            <person name="Alam I."/>
            <person name="Rashid M."/>
            <person name="Vinu M."/>
            <person name="Ba-Alawi W."/>
            <person name="Anthony Kamau A."/>
            <person name="Kamanda Ngugi D."/>
            <person name="Goker M."/>
            <person name="Klenk H.P."/>
            <person name="Bajic V."/>
            <person name="Stingl U."/>
        </authorList>
    </citation>
    <scope>NUCLEOTIDE SEQUENCE [LARGE SCALE GENOMIC DNA]</scope>
    <source>
        <strain evidence="1">SCGC-AAA385D11</strain>
    </source>
</reference>
<gene>
    <name evidence="1" type="ORF">AKJ58_00110</name>
</gene>
<accession>A0A133VPG8</accession>
<keyword evidence="2" id="KW-1185">Reference proteome</keyword>
<evidence type="ECO:0000313" key="1">
    <source>
        <dbReference type="EMBL" id="KXB08345.1"/>
    </source>
</evidence>
<protein>
    <submittedName>
        <fullName evidence="1">Uncharacterized protein</fullName>
    </submittedName>
</protein>
<dbReference type="EMBL" id="LHYK01000002">
    <property type="protein sequence ID" value="KXB08345.1"/>
    <property type="molecule type" value="Genomic_DNA"/>
</dbReference>
<evidence type="ECO:0000313" key="2">
    <source>
        <dbReference type="Proteomes" id="UP000070256"/>
    </source>
</evidence>
<proteinExistence type="predicted"/>
<comment type="caution">
    <text evidence="1">The sequence shown here is derived from an EMBL/GenBank/DDBJ whole genome shotgun (WGS) entry which is preliminary data.</text>
</comment>
<organism evidence="1 2">
    <name type="scientific">candidate division MSBL1 archaeon SCGC-AAA385D11</name>
    <dbReference type="NCBI Taxonomy" id="1698286"/>
    <lineage>
        <taxon>Archaea</taxon>
        <taxon>Methanobacteriati</taxon>
        <taxon>Methanobacteriota</taxon>
        <taxon>candidate division MSBL1</taxon>
    </lineage>
</organism>
<name>A0A133VPG8_9EURY</name>
<dbReference type="AlphaFoldDB" id="A0A133VPG8"/>
<dbReference type="Proteomes" id="UP000070256">
    <property type="component" value="Unassembled WGS sequence"/>
</dbReference>
<sequence length="474" mass="54592">MDLKLPTTFSVVFLALLLLFPILVNAQTPAIPPNMTAEEFEKIVKRANKGEITEQFPQYRRRWAEEEPGWRTCMWYFQGDTSCNDPMFDEPCEVCYSKDYQSNCYLYPAPAGKESDKCQGLNPSDCCEVTKDYYLKHDIWGAREMYYRCYCKIPTPTCPDGHEPGYKKCMDVAWTTINGKEVVAEGVFECSDQGTYEYRGICSEGGCENGRGCFDICPTCDQNQVCKFTDTIGVSYCKDCHPRTQKDCYNGNAYWFDSCGRKESVAEYCSGYEECVSGECRITAKPKRPERPGIWGVLSDVWSDFVNWLRSLFKFSQTTLHQEHVAKEYRRGTRVNASVVLDTSGLSKPDTDHTDGDLYYLSKCYARLPVGLKDLDRAVDRNCVDLTSEMNGKMTYSFTLDKESDVYFFLTEQKGTYSWETGTWSWDTDILRKRSKIMEYRIKEAKPPAKRPGIWDTISKIWNDFINWIKGLFG</sequence>